<dbReference type="PANTHER" id="PTHR34473">
    <property type="entry name" value="UPF0699 TRANSMEMBRANE PROTEIN YDBS"/>
    <property type="match status" value="1"/>
</dbReference>
<dbReference type="PANTHER" id="PTHR34473:SF3">
    <property type="entry name" value="TRANSMEMBRANE PROTEIN-RELATED"/>
    <property type="match status" value="1"/>
</dbReference>
<evidence type="ECO:0000256" key="2">
    <source>
        <dbReference type="SAM" id="Phobius"/>
    </source>
</evidence>
<evidence type="ECO:0000313" key="5">
    <source>
        <dbReference type="Proteomes" id="UP000261811"/>
    </source>
</evidence>
<proteinExistence type="predicted"/>
<sequence>MRIQFFRTRCQGAELRLTAAPSPSRSCDHCRIRLRQKTRPPPARFRTTRRPASAFGRSAARFGRSAGPFGRSAAAFPRRQGPGSSAPAVAAHRSAEAGRPGNRLRYVTARSTHAVRLREPANRVSPRAIAHWAIEYLLFWGLGFGLAWGVAAWLGGRPRDGVPRWITAHIGWLPVAVGVVGVLVVTVAPVWRYRVHRWEVSADVVYTRTGWFSREWLLVPVSRIQNVHTEQGWLERLLGLARLRVHTASHTGSSEVSGLRVRDATRLAEDLAHRAHDPSDDAT</sequence>
<keyword evidence="2" id="KW-0812">Transmembrane</keyword>
<protein>
    <recommendedName>
        <fullName evidence="3">YdbS-like PH domain-containing protein</fullName>
    </recommendedName>
</protein>
<comment type="caution">
    <text evidence="4">The sequence shown here is derived from an EMBL/GenBank/DDBJ whole genome shotgun (WGS) entry which is preliminary data.</text>
</comment>
<keyword evidence="5" id="KW-1185">Reference proteome</keyword>
<dbReference type="EMBL" id="QURH01000934">
    <property type="protein sequence ID" value="RFU37696.1"/>
    <property type="molecule type" value="Genomic_DNA"/>
</dbReference>
<keyword evidence="2" id="KW-1133">Transmembrane helix</keyword>
<feature type="transmembrane region" description="Helical" evidence="2">
    <location>
        <begin position="166"/>
        <end position="191"/>
    </location>
</feature>
<dbReference type="Pfam" id="PF03703">
    <property type="entry name" value="bPH_2"/>
    <property type="match status" value="1"/>
</dbReference>
<dbReference type="AlphaFoldDB" id="A0A372JCY9"/>
<feature type="transmembrane region" description="Helical" evidence="2">
    <location>
        <begin position="133"/>
        <end position="154"/>
    </location>
</feature>
<evidence type="ECO:0000313" key="4">
    <source>
        <dbReference type="EMBL" id="RFU37696.1"/>
    </source>
</evidence>
<keyword evidence="2" id="KW-0472">Membrane</keyword>
<organism evidence="4 5">
    <name type="scientific">Actinomadura logoneensis</name>
    <dbReference type="NCBI Taxonomy" id="2293572"/>
    <lineage>
        <taxon>Bacteria</taxon>
        <taxon>Bacillati</taxon>
        <taxon>Actinomycetota</taxon>
        <taxon>Actinomycetes</taxon>
        <taxon>Streptosporangiales</taxon>
        <taxon>Thermomonosporaceae</taxon>
        <taxon>Actinomadura</taxon>
    </lineage>
</organism>
<evidence type="ECO:0000259" key="3">
    <source>
        <dbReference type="Pfam" id="PF03703"/>
    </source>
</evidence>
<reference evidence="4 5" key="1">
    <citation type="submission" date="2018-08" db="EMBL/GenBank/DDBJ databases">
        <title>Actinomadura jelena sp. nov., a novel Actinomycete isolated from soil in Chad.</title>
        <authorList>
            <person name="Shi L."/>
        </authorList>
    </citation>
    <scope>NUCLEOTIDE SEQUENCE [LARGE SCALE GENOMIC DNA]</scope>
    <source>
        <strain evidence="4 5">NEAU-G17</strain>
    </source>
</reference>
<evidence type="ECO:0000256" key="1">
    <source>
        <dbReference type="SAM" id="MobiDB-lite"/>
    </source>
</evidence>
<accession>A0A372JCY9</accession>
<feature type="region of interest" description="Disordered" evidence="1">
    <location>
        <begin position="76"/>
        <end position="99"/>
    </location>
</feature>
<name>A0A372JCY9_9ACTN</name>
<gene>
    <name evidence="4" type="ORF">DZF91_31535</name>
</gene>
<dbReference type="OrthoDB" id="3730669at2"/>
<dbReference type="Proteomes" id="UP000261811">
    <property type="component" value="Unassembled WGS sequence"/>
</dbReference>
<feature type="domain" description="YdbS-like PH" evidence="3">
    <location>
        <begin position="193"/>
        <end position="269"/>
    </location>
</feature>
<dbReference type="InterPro" id="IPR005182">
    <property type="entry name" value="YdbS-like_PH"/>
</dbReference>